<comment type="caution">
    <text evidence="1">The sequence shown here is derived from an EMBL/GenBank/DDBJ whole genome shotgun (WGS) entry which is preliminary data.</text>
</comment>
<gene>
    <name evidence="1" type="ORF">CLHOM_32110</name>
</gene>
<reference evidence="2" key="1">
    <citation type="submission" date="2015-08" db="EMBL/GenBank/DDBJ databases">
        <title>Genome sequence of the strict anaerobe Clostridium homopropionicum LuHBu1 (DSM 5847T).</title>
        <authorList>
            <person name="Poehlein A."/>
            <person name="Beck M."/>
            <person name="Schiel-Bengelsdorf B."/>
            <person name="Bengelsdorf F.R."/>
            <person name="Daniel R."/>
            <person name="Duerre P."/>
        </authorList>
    </citation>
    <scope>NUCLEOTIDE SEQUENCE [LARGE SCALE GENOMIC DNA]</scope>
    <source>
        <strain evidence="2">DSM 5847</strain>
    </source>
</reference>
<proteinExistence type="predicted"/>
<dbReference type="PATRIC" id="fig|1121318.3.peg.3210"/>
<evidence type="ECO:0000313" key="1">
    <source>
        <dbReference type="EMBL" id="KOA18314.1"/>
    </source>
</evidence>
<dbReference type="Proteomes" id="UP000037043">
    <property type="component" value="Unassembled WGS sequence"/>
</dbReference>
<dbReference type="STRING" id="36844.SAMN04488501_101272"/>
<name>A0A0L6Z5S2_9CLOT</name>
<evidence type="ECO:0000313" key="2">
    <source>
        <dbReference type="Proteomes" id="UP000037043"/>
    </source>
</evidence>
<protein>
    <recommendedName>
        <fullName evidence="3">SLAP domain-containing protein</fullName>
    </recommendedName>
</protein>
<keyword evidence="2" id="KW-1185">Reference proteome</keyword>
<dbReference type="EMBL" id="LHUR01000042">
    <property type="protein sequence ID" value="KOA18314.1"/>
    <property type="molecule type" value="Genomic_DNA"/>
</dbReference>
<dbReference type="InterPro" id="IPR030910">
    <property type="entry name" value="SLAP_dom"/>
</dbReference>
<accession>A0A0L6Z5S2</accession>
<dbReference type="NCBIfam" id="TIGR04398">
    <property type="entry name" value="SLAP_DUP"/>
    <property type="match status" value="1"/>
</dbReference>
<sequence>MKKLIILIILPILVLFFGCSKNNTNLSDKDKGNEAPVTDDNNIVKNQKYSFGPMADASKIDDETKRYLQDFLNKLGDPTKDKITFEVMRTKYESDGSLMVDIFIRNGNPETVFNIDTTLQLIENDVVIATADFKFTLEDFGKLPKDTSRPWTILYFPEDMKNKDIKIKNPIIKSTKCEYEF</sequence>
<organism evidence="1 2">
    <name type="scientific">Clostridium homopropionicum DSM 5847</name>
    <dbReference type="NCBI Taxonomy" id="1121318"/>
    <lineage>
        <taxon>Bacteria</taxon>
        <taxon>Bacillati</taxon>
        <taxon>Bacillota</taxon>
        <taxon>Clostridia</taxon>
        <taxon>Eubacteriales</taxon>
        <taxon>Clostridiaceae</taxon>
        <taxon>Clostridium</taxon>
    </lineage>
</organism>
<dbReference type="AlphaFoldDB" id="A0A0L6Z5S2"/>
<dbReference type="RefSeq" id="WP_074782670.1">
    <property type="nucleotide sequence ID" value="NZ_LHUR01000042.1"/>
</dbReference>
<dbReference type="PROSITE" id="PS51257">
    <property type="entry name" value="PROKAR_LIPOPROTEIN"/>
    <property type="match status" value="1"/>
</dbReference>
<evidence type="ECO:0008006" key="3">
    <source>
        <dbReference type="Google" id="ProtNLM"/>
    </source>
</evidence>